<proteinExistence type="inferred from homology"/>
<dbReference type="Proteomes" id="UP001408356">
    <property type="component" value="Unassembled WGS sequence"/>
</dbReference>
<organism evidence="2 3">
    <name type="scientific">Seiridium unicorne</name>
    <dbReference type="NCBI Taxonomy" id="138068"/>
    <lineage>
        <taxon>Eukaryota</taxon>
        <taxon>Fungi</taxon>
        <taxon>Dikarya</taxon>
        <taxon>Ascomycota</taxon>
        <taxon>Pezizomycotina</taxon>
        <taxon>Sordariomycetes</taxon>
        <taxon>Xylariomycetidae</taxon>
        <taxon>Amphisphaeriales</taxon>
        <taxon>Sporocadaceae</taxon>
        <taxon>Seiridium</taxon>
    </lineage>
</organism>
<dbReference type="PANTHER" id="PTHR43544:SF12">
    <property type="entry name" value="NAD(P)-BINDING ROSSMANN-FOLD SUPERFAMILY PROTEIN"/>
    <property type="match status" value="1"/>
</dbReference>
<evidence type="ECO:0000256" key="1">
    <source>
        <dbReference type="ARBA" id="ARBA00006484"/>
    </source>
</evidence>
<comment type="caution">
    <text evidence="2">The sequence shown here is derived from an EMBL/GenBank/DDBJ whole genome shotgun (WGS) entry which is preliminary data.</text>
</comment>
<gene>
    <name evidence="2" type="ORF">SUNI508_04023</name>
</gene>
<comment type="similarity">
    <text evidence="1">Belongs to the short-chain dehydrogenases/reductases (SDR) family.</text>
</comment>
<dbReference type="InterPro" id="IPR051468">
    <property type="entry name" value="Fungal_SecMetab_SDRs"/>
</dbReference>
<dbReference type="SUPFAM" id="SSF51735">
    <property type="entry name" value="NAD(P)-binding Rossmann-fold domains"/>
    <property type="match status" value="1"/>
</dbReference>
<evidence type="ECO:0000313" key="3">
    <source>
        <dbReference type="Proteomes" id="UP001408356"/>
    </source>
</evidence>
<dbReference type="PRINTS" id="PR00081">
    <property type="entry name" value="GDHRDH"/>
</dbReference>
<evidence type="ECO:0000313" key="2">
    <source>
        <dbReference type="EMBL" id="KAK9423542.1"/>
    </source>
</evidence>
<dbReference type="InterPro" id="IPR002347">
    <property type="entry name" value="SDR_fam"/>
</dbReference>
<name>A0ABR2V9G3_9PEZI</name>
<sequence>MSKPWILVSPSSRGIGHALTRHLLQNTSLPIVATCRSRDTSATKASLLDHLPSLPNHHEKEDHASRLVVFQLDVTDESSVREASERAAEIFPPKTHHLHLGLFIPGILHPEKAPSQVDYQQAEETFRVNALGPLMLMKHFGELLPKKRTDLSVPSEEGDKLRLPGHATWLNMSARVGSVSDNRLGGWYSYRASKAAVNSLTRTFDLHLQNRSGDNAMAFAYHPGTVKTGLSEEFWGNVKEEKLFSPEFAVEKLCEVVSSRAPKEHRGRIWDWDGKEVLP</sequence>
<dbReference type="InterPro" id="IPR036291">
    <property type="entry name" value="NAD(P)-bd_dom_sf"/>
</dbReference>
<dbReference type="Gene3D" id="3.40.50.720">
    <property type="entry name" value="NAD(P)-binding Rossmann-like Domain"/>
    <property type="match status" value="1"/>
</dbReference>
<dbReference type="EMBL" id="JARVKF010000068">
    <property type="protein sequence ID" value="KAK9423542.1"/>
    <property type="molecule type" value="Genomic_DNA"/>
</dbReference>
<dbReference type="PANTHER" id="PTHR43544">
    <property type="entry name" value="SHORT-CHAIN DEHYDROGENASE/REDUCTASE"/>
    <property type="match status" value="1"/>
</dbReference>
<accession>A0ABR2V9G3</accession>
<dbReference type="CDD" id="cd05325">
    <property type="entry name" value="carb_red_sniffer_like_SDR_c"/>
    <property type="match status" value="1"/>
</dbReference>
<keyword evidence="3" id="KW-1185">Reference proteome</keyword>
<protein>
    <submittedName>
        <fullName evidence="2">Oxidoreductase</fullName>
    </submittedName>
</protein>
<reference evidence="2 3" key="1">
    <citation type="journal article" date="2024" name="J. Plant Pathol.">
        <title>Sequence and assembly of the genome of Seiridium unicorne, isolate CBS 538.82, causal agent of cypress canker disease.</title>
        <authorList>
            <person name="Scali E."/>
            <person name="Rocca G.D."/>
            <person name="Danti R."/>
            <person name="Garbelotto M."/>
            <person name="Barberini S."/>
            <person name="Baroncelli R."/>
            <person name="Emiliani G."/>
        </authorList>
    </citation>
    <scope>NUCLEOTIDE SEQUENCE [LARGE SCALE GENOMIC DNA]</scope>
    <source>
        <strain evidence="2 3">BM-138-508</strain>
    </source>
</reference>